<dbReference type="AlphaFoldDB" id="A0A2V1JQU4"/>
<dbReference type="OrthoDB" id="2362069at2"/>
<proteinExistence type="predicted"/>
<organism evidence="1 2">
    <name type="scientific">Eubacterium ramulus</name>
    <dbReference type="NCBI Taxonomy" id="39490"/>
    <lineage>
        <taxon>Bacteria</taxon>
        <taxon>Bacillati</taxon>
        <taxon>Bacillota</taxon>
        <taxon>Clostridia</taxon>
        <taxon>Eubacteriales</taxon>
        <taxon>Eubacteriaceae</taxon>
        <taxon>Eubacterium</taxon>
    </lineage>
</organism>
<sequence>MNRKKAKYHDGYVGIYQRKKETLTRNTNVQSLNDLDFLIRLAYGETSRRQQDQEFADQNSFSLSLKIRTQRPRTEKGLHSGCFAVIGKTLYSVEYIDRNETEYYMYLEKIRELEE</sequence>
<gene>
    <name evidence="1" type="ORF">LG34_13380</name>
</gene>
<accession>A0A2V1JQU4</accession>
<dbReference type="RefSeq" id="WP_109216417.1">
    <property type="nucleotide sequence ID" value="NZ_JRFU01000146.1"/>
</dbReference>
<evidence type="ECO:0000313" key="2">
    <source>
        <dbReference type="Proteomes" id="UP000245288"/>
    </source>
</evidence>
<keyword evidence="2" id="KW-1185">Reference proteome</keyword>
<dbReference type="EMBL" id="JRFU01000146">
    <property type="protein sequence ID" value="PWE85865.1"/>
    <property type="molecule type" value="Genomic_DNA"/>
</dbReference>
<reference evidence="1 2" key="1">
    <citation type="submission" date="2014-09" db="EMBL/GenBank/DDBJ databases">
        <title>Butyrate-producing bacteria isolated from human gut.</title>
        <authorList>
            <person name="Zhang Q."/>
            <person name="Zhao L."/>
        </authorList>
    </citation>
    <scope>NUCLEOTIDE SEQUENCE [LARGE SCALE GENOMIC DNA]</scope>
    <source>
        <strain evidence="1 2">21</strain>
    </source>
</reference>
<dbReference type="Proteomes" id="UP000245288">
    <property type="component" value="Unassembled WGS sequence"/>
</dbReference>
<protein>
    <recommendedName>
        <fullName evidence="3">Phage head-tail adapter protein</fullName>
    </recommendedName>
</protein>
<evidence type="ECO:0000313" key="1">
    <source>
        <dbReference type="EMBL" id="PWE85865.1"/>
    </source>
</evidence>
<name>A0A2V1JQU4_EUBRA</name>
<evidence type="ECO:0008006" key="3">
    <source>
        <dbReference type="Google" id="ProtNLM"/>
    </source>
</evidence>
<comment type="caution">
    <text evidence="1">The sequence shown here is derived from an EMBL/GenBank/DDBJ whole genome shotgun (WGS) entry which is preliminary data.</text>
</comment>